<gene>
    <name evidence="4" type="ORF">IC620_00495</name>
</gene>
<keyword evidence="1" id="KW-0472">Membrane</keyword>
<dbReference type="Pfam" id="PF13406">
    <property type="entry name" value="SLT_2"/>
    <property type="match status" value="1"/>
</dbReference>
<dbReference type="RefSeq" id="WP_191141299.1">
    <property type="nucleotide sequence ID" value="NZ_JACXAH010000002.1"/>
</dbReference>
<evidence type="ECO:0000256" key="1">
    <source>
        <dbReference type="SAM" id="Phobius"/>
    </source>
</evidence>
<reference evidence="4" key="1">
    <citation type="submission" date="2020-09" db="EMBL/GenBank/DDBJ databases">
        <title>A novel bacterium of genus Hazenella, isolated from South China Sea.</title>
        <authorList>
            <person name="Huang H."/>
            <person name="Mo K."/>
            <person name="Hu Y."/>
        </authorList>
    </citation>
    <scope>NUCLEOTIDE SEQUENCE</scope>
    <source>
        <strain evidence="4">IB182357</strain>
    </source>
</reference>
<sequence length="379" mass="42336">MGAWNNQVKQLQRRMQPLPPKKNVGIKGVVGVVIFILPGVLFVFILLVTNLFLTLFTTPPPMSSYKDWEITSDFPAVGQKYLPIYQEAGQKYGVPWHILAAIHKVETDFGRNLSKSSVNAEGHMQFMDKTWVGWSYPGGTRLGDLPDHVDVTNLDLIKKYKGYGVDADGDGVANPYDPVDAIHAAAKYLAANYQDGEDWFARDGAIWQYNHDYENYVLKVKSYAESYAMPVQKGQDIEVAAGSFIWPLEGGRITSKFGNRFHPIKKVYQYHSGIDIGKPANSPIFASHSGVVIESRSSTGYGWKIIIDHGNGYQTLYAHMEDHDVKVRAGQRVQKGDVIALVGSNGWSTGPHLHFEVRLNDQLLDPLTLVQPTITTQRE</sequence>
<dbReference type="PANTHER" id="PTHR21666">
    <property type="entry name" value="PEPTIDASE-RELATED"/>
    <property type="match status" value="1"/>
</dbReference>
<dbReference type="Gene3D" id="1.10.530.10">
    <property type="match status" value="1"/>
</dbReference>
<dbReference type="Pfam" id="PF01551">
    <property type="entry name" value="Peptidase_M23"/>
    <property type="match status" value="1"/>
</dbReference>
<dbReference type="AlphaFoldDB" id="A0A926NC39"/>
<comment type="caution">
    <text evidence="4">The sequence shown here is derived from an EMBL/GenBank/DDBJ whole genome shotgun (WGS) entry which is preliminary data.</text>
</comment>
<dbReference type="GO" id="GO:0004222">
    <property type="term" value="F:metalloendopeptidase activity"/>
    <property type="evidence" value="ECO:0007669"/>
    <property type="project" value="TreeGrafter"/>
</dbReference>
<organism evidence="4 5">
    <name type="scientific">Polycladospora coralii</name>
    <dbReference type="NCBI Taxonomy" id="2771432"/>
    <lineage>
        <taxon>Bacteria</taxon>
        <taxon>Bacillati</taxon>
        <taxon>Bacillota</taxon>
        <taxon>Bacilli</taxon>
        <taxon>Bacillales</taxon>
        <taxon>Thermoactinomycetaceae</taxon>
        <taxon>Polycladospora</taxon>
    </lineage>
</organism>
<dbReference type="InterPro" id="IPR011055">
    <property type="entry name" value="Dup_hybrid_motif"/>
</dbReference>
<proteinExistence type="predicted"/>
<keyword evidence="1" id="KW-0812">Transmembrane</keyword>
<dbReference type="CDD" id="cd13399">
    <property type="entry name" value="Slt35-like"/>
    <property type="match status" value="1"/>
</dbReference>
<evidence type="ECO:0000313" key="4">
    <source>
        <dbReference type="EMBL" id="MBD1370839.1"/>
    </source>
</evidence>
<dbReference type="InterPro" id="IPR031304">
    <property type="entry name" value="SLT_2"/>
</dbReference>
<keyword evidence="1" id="KW-1133">Transmembrane helix</keyword>
<dbReference type="InterPro" id="IPR023346">
    <property type="entry name" value="Lysozyme-like_dom_sf"/>
</dbReference>
<evidence type="ECO:0000259" key="2">
    <source>
        <dbReference type="Pfam" id="PF01551"/>
    </source>
</evidence>
<evidence type="ECO:0000313" key="5">
    <source>
        <dbReference type="Proteomes" id="UP000661691"/>
    </source>
</evidence>
<feature type="transmembrane region" description="Helical" evidence="1">
    <location>
        <begin position="24"/>
        <end position="53"/>
    </location>
</feature>
<name>A0A926NC39_9BACL</name>
<protein>
    <submittedName>
        <fullName evidence="4">Peptidoglycan DD-metalloendopeptidase family protein</fullName>
    </submittedName>
</protein>
<keyword evidence="5" id="KW-1185">Reference proteome</keyword>
<dbReference type="PANTHER" id="PTHR21666:SF270">
    <property type="entry name" value="MUREIN HYDROLASE ACTIVATOR ENVC"/>
    <property type="match status" value="1"/>
</dbReference>
<feature type="domain" description="M23ase beta-sheet core" evidence="2">
    <location>
        <begin position="270"/>
        <end position="366"/>
    </location>
</feature>
<dbReference type="InterPro" id="IPR050570">
    <property type="entry name" value="Cell_wall_metabolism_enzyme"/>
</dbReference>
<dbReference type="SUPFAM" id="SSF53955">
    <property type="entry name" value="Lysozyme-like"/>
    <property type="match status" value="1"/>
</dbReference>
<accession>A0A926NC39</accession>
<evidence type="ECO:0000259" key="3">
    <source>
        <dbReference type="Pfam" id="PF13406"/>
    </source>
</evidence>
<dbReference type="SUPFAM" id="SSF51261">
    <property type="entry name" value="Duplicated hybrid motif"/>
    <property type="match status" value="1"/>
</dbReference>
<dbReference type="Proteomes" id="UP000661691">
    <property type="component" value="Unassembled WGS sequence"/>
</dbReference>
<dbReference type="Gene3D" id="2.70.70.10">
    <property type="entry name" value="Glucose Permease (Domain IIA)"/>
    <property type="match status" value="1"/>
</dbReference>
<dbReference type="CDD" id="cd12797">
    <property type="entry name" value="M23_peptidase"/>
    <property type="match status" value="1"/>
</dbReference>
<feature type="domain" description="Transglycosylase SLT" evidence="3">
    <location>
        <begin position="79"/>
        <end position="118"/>
    </location>
</feature>
<dbReference type="InterPro" id="IPR016047">
    <property type="entry name" value="M23ase_b-sheet_dom"/>
</dbReference>
<dbReference type="EMBL" id="JACXAH010000002">
    <property type="protein sequence ID" value="MBD1370839.1"/>
    <property type="molecule type" value="Genomic_DNA"/>
</dbReference>